<keyword evidence="1" id="KW-1133">Transmembrane helix</keyword>
<organism evidence="2 3">
    <name type="scientific">Aduncisulcus paluster</name>
    <dbReference type="NCBI Taxonomy" id="2918883"/>
    <lineage>
        <taxon>Eukaryota</taxon>
        <taxon>Metamonada</taxon>
        <taxon>Carpediemonas-like organisms</taxon>
        <taxon>Aduncisulcus</taxon>
    </lineage>
</organism>
<evidence type="ECO:0000313" key="2">
    <source>
        <dbReference type="EMBL" id="GKT22402.1"/>
    </source>
</evidence>
<sequence length="69" mass="8012">MPSIYESFSQSKTFNWKFIVGGLAVIGVLSYANHKLDREIEELKAEKAKRDEMEKSFFGRIKKCLNLLQ</sequence>
<keyword evidence="1" id="KW-0472">Membrane</keyword>
<evidence type="ECO:0000313" key="3">
    <source>
        <dbReference type="Proteomes" id="UP001057375"/>
    </source>
</evidence>
<accession>A0ABQ5JYB1</accession>
<dbReference type="Proteomes" id="UP001057375">
    <property type="component" value="Unassembled WGS sequence"/>
</dbReference>
<comment type="caution">
    <text evidence="2">The sequence shown here is derived from an EMBL/GenBank/DDBJ whole genome shotgun (WGS) entry which is preliminary data.</text>
</comment>
<feature type="transmembrane region" description="Helical" evidence="1">
    <location>
        <begin position="14"/>
        <end position="32"/>
    </location>
</feature>
<proteinExistence type="predicted"/>
<keyword evidence="1" id="KW-0812">Transmembrane</keyword>
<dbReference type="EMBL" id="BQXS01012401">
    <property type="protein sequence ID" value="GKT22402.1"/>
    <property type="molecule type" value="Genomic_DNA"/>
</dbReference>
<name>A0ABQ5JYB1_9EUKA</name>
<protein>
    <submittedName>
        <fullName evidence="2">Uncharacterized protein</fullName>
    </submittedName>
</protein>
<reference evidence="2" key="1">
    <citation type="submission" date="2022-03" db="EMBL/GenBank/DDBJ databases">
        <title>Draft genome sequence of Aduncisulcus paluster, a free-living microaerophilic Fornicata.</title>
        <authorList>
            <person name="Yuyama I."/>
            <person name="Kume K."/>
            <person name="Tamura T."/>
            <person name="Inagaki Y."/>
            <person name="Hashimoto T."/>
        </authorList>
    </citation>
    <scope>NUCLEOTIDE SEQUENCE</scope>
    <source>
        <strain evidence="2">NY0171</strain>
    </source>
</reference>
<evidence type="ECO:0000256" key="1">
    <source>
        <dbReference type="SAM" id="Phobius"/>
    </source>
</evidence>
<gene>
    <name evidence="2" type="ORF">ADUPG1_012106</name>
</gene>
<keyword evidence="3" id="KW-1185">Reference proteome</keyword>